<evidence type="ECO:0000313" key="3">
    <source>
        <dbReference type="Proteomes" id="UP000572722"/>
    </source>
</evidence>
<evidence type="ECO:0000313" key="2">
    <source>
        <dbReference type="EMBL" id="NOI80133.1"/>
    </source>
</evidence>
<accession>A0AAE5LH89</accession>
<protein>
    <submittedName>
        <fullName evidence="2">Uncharacterized protein</fullName>
    </submittedName>
</protein>
<reference evidence="2 3" key="1">
    <citation type="submission" date="2019-08" db="EMBL/GenBank/DDBJ databases">
        <title>Draft genome sequencing and comparative genomics of hatchery-associated Vibrios.</title>
        <authorList>
            <person name="Kehlet-Delgado H."/>
            <person name="Mueller R.S."/>
        </authorList>
    </citation>
    <scope>NUCLEOTIDE SEQUENCE [LARGE SCALE GENOMIC DNA]</scope>
    <source>
        <strain evidence="2 3">01-65-5-1</strain>
    </source>
</reference>
<feature type="transmembrane region" description="Helical" evidence="1">
    <location>
        <begin position="124"/>
        <end position="142"/>
    </location>
</feature>
<keyword evidence="1" id="KW-0472">Membrane</keyword>
<dbReference type="Proteomes" id="UP000572722">
    <property type="component" value="Unassembled WGS sequence"/>
</dbReference>
<dbReference type="AlphaFoldDB" id="A0AAE5LH89"/>
<keyword evidence="1" id="KW-0812">Transmembrane</keyword>
<sequence>MTLAMVFISAYVILRDTSVFQDAASESDVEFYEVTFVEVFSGVKGGLYSHLQDKQSGKRINTEYYPFEDVKSPIREDIHVGVVPRSSGRLYDIVFLKVGETVVKKTAYGLADVNQQRTQNGTSYLYIIMLGVAIALGLSAYGKRKSE</sequence>
<keyword evidence="1" id="KW-1133">Transmembrane helix</keyword>
<evidence type="ECO:0000256" key="1">
    <source>
        <dbReference type="SAM" id="Phobius"/>
    </source>
</evidence>
<organism evidence="2 3">
    <name type="scientific">Vibrio tubiashii</name>
    <dbReference type="NCBI Taxonomy" id="29498"/>
    <lineage>
        <taxon>Bacteria</taxon>
        <taxon>Pseudomonadati</taxon>
        <taxon>Pseudomonadota</taxon>
        <taxon>Gammaproteobacteria</taxon>
        <taxon>Vibrionales</taxon>
        <taxon>Vibrionaceae</taxon>
        <taxon>Vibrio</taxon>
        <taxon>Vibrio oreintalis group</taxon>
    </lineage>
</organism>
<dbReference type="EMBL" id="VTXO01000001">
    <property type="protein sequence ID" value="NOI80133.1"/>
    <property type="molecule type" value="Genomic_DNA"/>
</dbReference>
<comment type="caution">
    <text evidence="2">The sequence shown here is derived from an EMBL/GenBank/DDBJ whole genome shotgun (WGS) entry which is preliminary data.</text>
</comment>
<gene>
    <name evidence="2" type="ORF">F0237_05580</name>
</gene>
<proteinExistence type="predicted"/>
<name>A0AAE5LH89_9VIBR</name>